<comment type="caution">
    <text evidence="1">The sequence shown here is derived from an EMBL/GenBank/DDBJ whole genome shotgun (WGS) entry which is preliminary data.</text>
</comment>
<keyword evidence="2" id="KW-1185">Reference proteome</keyword>
<reference evidence="1 2" key="1">
    <citation type="submission" date="2019-11" db="EMBL/GenBank/DDBJ databases">
        <title>Whole genome sequence of Oryza granulata.</title>
        <authorList>
            <person name="Li W."/>
        </authorList>
    </citation>
    <scope>NUCLEOTIDE SEQUENCE [LARGE SCALE GENOMIC DNA]</scope>
    <source>
        <strain evidence="2">cv. Menghai</strain>
        <tissue evidence="1">Leaf</tissue>
    </source>
</reference>
<dbReference type="Proteomes" id="UP000479710">
    <property type="component" value="Unassembled WGS sequence"/>
</dbReference>
<name>A0A6G1ETY9_9ORYZ</name>
<organism evidence="1 2">
    <name type="scientific">Oryza meyeriana var. granulata</name>
    <dbReference type="NCBI Taxonomy" id="110450"/>
    <lineage>
        <taxon>Eukaryota</taxon>
        <taxon>Viridiplantae</taxon>
        <taxon>Streptophyta</taxon>
        <taxon>Embryophyta</taxon>
        <taxon>Tracheophyta</taxon>
        <taxon>Spermatophyta</taxon>
        <taxon>Magnoliopsida</taxon>
        <taxon>Liliopsida</taxon>
        <taxon>Poales</taxon>
        <taxon>Poaceae</taxon>
        <taxon>BOP clade</taxon>
        <taxon>Oryzoideae</taxon>
        <taxon>Oryzeae</taxon>
        <taxon>Oryzinae</taxon>
        <taxon>Oryza</taxon>
        <taxon>Oryza meyeriana</taxon>
    </lineage>
</organism>
<gene>
    <name evidence="1" type="ORF">E2562_037661</name>
</gene>
<evidence type="ECO:0000313" key="1">
    <source>
        <dbReference type="EMBL" id="KAF0928069.1"/>
    </source>
</evidence>
<dbReference type="EMBL" id="SPHZ02000003">
    <property type="protein sequence ID" value="KAF0928069.1"/>
    <property type="molecule type" value="Genomic_DNA"/>
</dbReference>
<dbReference type="AlphaFoldDB" id="A0A6G1ETY9"/>
<protein>
    <submittedName>
        <fullName evidence="1">Uncharacterized protein</fullName>
    </submittedName>
</protein>
<proteinExistence type="predicted"/>
<accession>A0A6G1ETY9</accession>
<sequence length="65" mass="7163">MAKALSLQFLAFRKKGKDYTRIAADELLDKIPLRSSQACLPCFGVGALGWAPLHMHDALSRSLYA</sequence>
<evidence type="ECO:0000313" key="2">
    <source>
        <dbReference type="Proteomes" id="UP000479710"/>
    </source>
</evidence>